<keyword evidence="4" id="KW-0349">Heme</keyword>
<feature type="binding site" description="proximal binding residue" evidence="4">
    <location>
        <position position="245"/>
    </location>
    <ligand>
        <name>heme b</name>
        <dbReference type="ChEBI" id="CHEBI:60344"/>
    </ligand>
    <ligandPart>
        <name>Fe</name>
        <dbReference type="ChEBI" id="CHEBI:18248"/>
    </ligandPart>
</feature>
<dbReference type="GO" id="GO:0046872">
    <property type="term" value="F:metal ion binding"/>
    <property type="evidence" value="ECO:0007669"/>
    <property type="project" value="UniProtKB-KW"/>
</dbReference>
<dbReference type="Pfam" id="PF01231">
    <property type="entry name" value="IDO"/>
    <property type="match status" value="1"/>
</dbReference>
<keyword evidence="6" id="KW-1185">Reference proteome</keyword>
<comment type="caution">
    <text evidence="5">The sequence shown here is derived from an EMBL/GenBank/DDBJ whole genome shotgun (WGS) entry which is preliminary data.</text>
</comment>
<evidence type="ECO:0000256" key="3">
    <source>
        <dbReference type="ARBA" id="ARBA00023004"/>
    </source>
</evidence>
<dbReference type="GO" id="GO:0019441">
    <property type="term" value="P:L-tryptophan catabolic process to kynurenine"/>
    <property type="evidence" value="ECO:0007669"/>
    <property type="project" value="InterPro"/>
</dbReference>
<dbReference type="VEuPathDB" id="MicrosporidiaDB:DI09_87p60"/>
<dbReference type="InterPro" id="IPR000898">
    <property type="entry name" value="Indolamine_dOase"/>
</dbReference>
<gene>
    <name evidence="5" type="ORF">DI09_87p60</name>
</gene>
<name>A0A098VM33_9MICR</name>
<sequence length="327" mass="37209">MGRNILPKSIALPFSMLAEKLNAKPFMEYALSYALYNYKRIDATKEISFDNLSLIRSFEGSKDEAGFVLVHVDMVSHSAKLIAATEDILCAQDDMSLVAGLSKMTTCFRAINDSMQKMWSRSSPEGYASFRTFIMGIKNQPMFPNGVVYEGVSSDPLFFRGESGANDSMVPLLDNLLEITNKMPDNPLTQILSEFRTYRPILHEKYLKLVKSRSEGLIERCMKSEESAALAITLMDFLREFRWRHWHFTKAYILSYSKHPVATGGSPIIKWLPNQLSVVLSEVSKLCDQYQSSFGPLNSQIMKIKEKSIIDIDTLNKEIKFLEETFK</sequence>
<dbReference type="EMBL" id="JMKJ01000598">
    <property type="protein sequence ID" value="KGG50133.1"/>
    <property type="molecule type" value="Genomic_DNA"/>
</dbReference>
<evidence type="ECO:0000313" key="5">
    <source>
        <dbReference type="EMBL" id="KGG50133.1"/>
    </source>
</evidence>
<dbReference type="InterPro" id="IPR037217">
    <property type="entry name" value="Trp/Indoleamine_2_3_dOase-like"/>
</dbReference>
<evidence type="ECO:0008006" key="7">
    <source>
        <dbReference type="Google" id="ProtNLM"/>
    </source>
</evidence>
<dbReference type="Proteomes" id="UP000029725">
    <property type="component" value="Unassembled WGS sequence"/>
</dbReference>
<dbReference type="HOGENOM" id="CLU_033932_0_0_1"/>
<accession>A0A098VM33</accession>
<dbReference type="GeneID" id="25260983"/>
<dbReference type="AlphaFoldDB" id="A0A098VM33"/>
<organism evidence="5 6">
    <name type="scientific">Mitosporidium daphniae</name>
    <dbReference type="NCBI Taxonomy" id="1485682"/>
    <lineage>
        <taxon>Eukaryota</taxon>
        <taxon>Fungi</taxon>
        <taxon>Fungi incertae sedis</taxon>
        <taxon>Microsporidia</taxon>
        <taxon>Mitosporidium</taxon>
    </lineage>
</organism>
<evidence type="ECO:0000256" key="1">
    <source>
        <dbReference type="ARBA" id="ARBA00007119"/>
    </source>
</evidence>
<dbReference type="GO" id="GO:0020037">
    <property type="term" value="F:heme binding"/>
    <property type="evidence" value="ECO:0007669"/>
    <property type="project" value="InterPro"/>
</dbReference>
<dbReference type="RefSeq" id="XP_013236569.1">
    <property type="nucleotide sequence ID" value="XM_013381115.1"/>
</dbReference>
<evidence type="ECO:0000256" key="2">
    <source>
        <dbReference type="ARBA" id="ARBA00022723"/>
    </source>
</evidence>
<proteinExistence type="inferred from homology"/>
<dbReference type="PANTHER" id="PTHR28657:SF3">
    <property type="entry name" value="INDOLEAMINE 2,3-DIOXYGENASE"/>
    <property type="match status" value="1"/>
</dbReference>
<keyword evidence="2 4" id="KW-0479">Metal-binding</keyword>
<evidence type="ECO:0000313" key="6">
    <source>
        <dbReference type="Proteomes" id="UP000029725"/>
    </source>
</evidence>
<comment type="similarity">
    <text evidence="1">Belongs to the indoleamine 2,3-dioxygenase family.</text>
</comment>
<dbReference type="SUPFAM" id="SSF140959">
    <property type="entry name" value="Indolic compounds 2,3-dioxygenase-like"/>
    <property type="match status" value="1"/>
</dbReference>
<dbReference type="GO" id="GO:0016702">
    <property type="term" value="F:oxidoreductase activity, acting on single donors with incorporation of molecular oxygen, incorporation of two atoms of oxygen"/>
    <property type="evidence" value="ECO:0007669"/>
    <property type="project" value="UniProtKB-ARBA"/>
</dbReference>
<protein>
    <recommendedName>
        <fullName evidence="7">Indoleamine 2,3-dioxygenase</fullName>
    </recommendedName>
</protein>
<evidence type="ECO:0000256" key="4">
    <source>
        <dbReference type="PIRSR" id="PIRSR600898-1"/>
    </source>
</evidence>
<dbReference type="PANTHER" id="PTHR28657">
    <property type="entry name" value="INDOLEAMINE 2,3-DIOXYGENASE"/>
    <property type="match status" value="1"/>
</dbReference>
<keyword evidence="3 4" id="KW-0408">Iron</keyword>
<dbReference type="Gene3D" id="1.20.58.480">
    <property type="match status" value="1"/>
</dbReference>
<dbReference type="OrthoDB" id="10262710at2759"/>
<reference evidence="5 6" key="1">
    <citation type="submission" date="2014-04" db="EMBL/GenBank/DDBJ databases">
        <title>A new species of microsporidia sheds light on the evolution of extreme parasitism.</title>
        <authorList>
            <person name="Haag K.L."/>
            <person name="James T.Y."/>
            <person name="Larsson R."/>
            <person name="Schaer T.M."/>
            <person name="Refardt D."/>
            <person name="Pombert J.-F."/>
            <person name="Ebert D."/>
        </authorList>
    </citation>
    <scope>NUCLEOTIDE SEQUENCE [LARGE SCALE GENOMIC DNA]</scope>
    <source>
        <strain evidence="5 6">UGP3</strain>
        <tissue evidence="5">Spores</tissue>
    </source>
</reference>